<protein>
    <submittedName>
        <fullName evidence="2">Uncharacterized protein</fullName>
    </submittedName>
</protein>
<feature type="region of interest" description="Disordered" evidence="1">
    <location>
        <begin position="289"/>
        <end position="312"/>
    </location>
</feature>
<sequence length="482" mass="52666">MPWLENTLAGLNGGLRRVDNELIIAWVPYPCAGVVSASKQHFCLSQITSMASHFPKSFAAVLLLPNRVRPAVVSFLPETVYGSRSAFHEVLLVTSNDKNNAVWKSKFFKSGIVGGVKMLQRADMLKLPKETYGSEKRFTPGQEQKQHMGGISIVSSIIEGLAPANSKPATVIVDLLGYDGWTGVYALQQIAAGQKIAAATVGHTQQESAWCNSIISNRAFDLCRGGTLSLPGFPDFKKAVAPAPQPSYSVCIGVAESLVVKQCLVEQWEKKDDFGAELKTLLTDHNQEFNPRGIKRGSEATGASTSPRPAKKLCIPNEPMSLDEFESKFEDRLDLPSGHWTLTLTSGSLFLHSNEDYVVPEHEELCGFGSGDFAKQAEAADVMGDCAGRWVLYDLSGTAADKLAILEHSKKLPEHLRELDIYNKVMPLSELMLALENAGEVKTSFAEHEVTKDDNGSFNIKALGKVVFVLDAPKDKEKKKKK</sequence>
<accession>A0ABP0NRN1</accession>
<evidence type="ECO:0000313" key="2">
    <source>
        <dbReference type="EMBL" id="CAK9066018.1"/>
    </source>
</evidence>
<keyword evidence="3" id="KW-1185">Reference proteome</keyword>
<gene>
    <name evidence="2" type="ORF">CCMP2556_LOCUS32412</name>
</gene>
<proteinExistence type="predicted"/>
<evidence type="ECO:0000256" key="1">
    <source>
        <dbReference type="SAM" id="MobiDB-lite"/>
    </source>
</evidence>
<reference evidence="2 3" key="1">
    <citation type="submission" date="2024-02" db="EMBL/GenBank/DDBJ databases">
        <authorList>
            <person name="Chen Y."/>
            <person name="Shah S."/>
            <person name="Dougan E. K."/>
            <person name="Thang M."/>
            <person name="Chan C."/>
        </authorList>
    </citation>
    <scope>NUCLEOTIDE SEQUENCE [LARGE SCALE GENOMIC DNA]</scope>
</reference>
<organism evidence="2 3">
    <name type="scientific">Durusdinium trenchii</name>
    <dbReference type="NCBI Taxonomy" id="1381693"/>
    <lineage>
        <taxon>Eukaryota</taxon>
        <taxon>Sar</taxon>
        <taxon>Alveolata</taxon>
        <taxon>Dinophyceae</taxon>
        <taxon>Suessiales</taxon>
        <taxon>Symbiodiniaceae</taxon>
        <taxon>Durusdinium</taxon>
    </lineage>
</organism>
<comment type="caution">
    <text evidence="2">The sequence shown here is derived from an EMBL/GenBank/DDBJ whole genome shotgun (WGS) entry which is preliminary data.</text>
</comment>
<dbReference type="EMBL" id="CAXAMN010022054">
    <property type="protein sequence ID" value="CAK9066018.1"/>
    <property type="molecule type" value="Genomic_DNA"/>
</dbReference>
<feature type="non-terminal residue" evidence="2">
    <location>
        <position position="482"/>
    </location>
</feature>
<name>A0ABP0NRN1_9DINO</name>
<evidence type="ECO:0000313" key="3">
    <source>
        <dbReference type="Proteomes" id="UP001642484"/>
    </source>
</evidence>
<dbReference type="Proteomes" id="UP001642484">
    <property type="component" value="Unassembled WGS sequence"/>
</dbReference>